<accession>X0WMT1</accession>
<protein>
    <submittedName>
        <fullName evidence="1">Uncharacterized protein</fullName>
    </submittedName>
</protein>
<evidence type="ECO:0000313" key="1">
    <source>
        <dbReference type="EMBL" id="GAG31940.1"/>
    </source>
</evidence>
<organism evidence="1">
    <name type="scientific">marine sediment metagenome</name>
    <dbReference type="NCBI Taxonomy" id="412755"/>
    <lineage>
        <taxon>unclassified sequences</taxon>
        <taxon>metagenomes</taxon>
        <taxon>ecological metagenomes</taxon>
    </lineage>
</organism>
<proteinExistence type="predicted"/>
<comment type="caution">
    <text evidence="1">The sequence shown here is derived from an EMBL/GenBank/DDBJ whole genome shotgun (WGS) entry which is preliminary data.</text>
</comment>
<sequence>MAVAAGRAPLGPLIAGRSSFNQGGVRVRRHPACLSANLRENASAFGFERSRVQEERVARYWFWGF</sequence>
<dbReference type="AlphaFoldDB" id="X0WMT1"/>
<feature type="non-terminal residue" evidence="1">
    <location>
        <position position="65"/>
    </location>
</feature>
<gene>
    <name evidence="1" type="ORF">S01H1_64795</name>
</gene>
<dbReference type="EMBL" id="BARS01042728">
    <property type="protein sequence ID" value="GAG31940.1"/>
    <property type="molecule type" value="Genomic_DNA"/>
</dbReference>
<name>X0WMT1_9ZZZZ</name>
<reference evidence="1" key="1">
    <citation type="journal article" date="2014" name="Front. Microbiol.">
        <title>High frequency of phylogenetically diverse reductive dehalogenase-homologous genes in deep subseafloor sedimentary metagenomes.</title>
        <authorList>
            <person name="Kawai M."/>
            <person name="Futagami T."/>
            <person name="Toyoda A."/>
            <person name="Takaki Y."/>
            <person name="Nishi S."/>
            <person name="Hori S."/>
            <person name="Arai W."/>
            <person name="Tsubouchi T."/>
            <person name="Morono Y."/>
            <person name="Uchiyama I."/>
            <person name="Ito T."/>
            <person name="Fujiyama A."/>
            <person name="Inagaki F."/>
            <person name="Takami H."/>
        </authorList>
    </citation>
    <scope>NUCLEOTIDE SEQUENCE</scope>
    <source>
        <strain evidence="1">Expedition CK06-06</strain>
    </source>
</reference>